<name>A0A2H0WP35_9BACT</name>
<dbReference type="Proteomes" id="UP000230775">
    <property type="component" value="Unassembled WGS sequence"/>
</dbReference>
<comment type="caution">
    <text evidence="1">The sequence shown here is derived from an EMBL/GenBank/DDBJ whole genome shotgun (WGS) entry which is preliminary data.</text>
</comment>
<proteinExistence type="predicted"/>
<evidence type="ECO:0000313" key="1">
    <source>
        <dbReference type="EMBL" id="PIS14375.1"/>
    </source>
</evidence>
<gene>
    <name evidence="1" type="ORF">COT64_02965</name>
</gene>
<reference evidence="2" key="1">
    <citation type="submission" date="2017-09" db="EMBL/GenBank/DDBJ databases">
        <title>Depth-based differentiation of microbial function through sediment-hosted aquifers and enrichment of novel symbionts in the deep terrestrial subsurface.</title>
        <authorList>
            <person name="Probst A.J."/>
            <person name="Ladd B."/>
            <person name="Jarett J.K."/>
            <person name="Geller-Mcgrath D.E."/>
            <person name="Sieber C.M.K."/>
            <person name="Emerson J.B."/>
            <person name="Anantharaman K."/>
            <person name="Thomas B.C."/>
            <person name="Malmstrom R."/>
            <person name="Stieglmeier M."/>
            <person name="Klingl A."/>
            <person name="Woyke T."/>
            <person name="Ryan C.M."/>
            <person name="Banfield J.F."/>
        </authorList>
    </citation>
    <scope>NUCLEOTIDE SEQUENCE [LARGE SCALE GENOMIC DNA]</scope>
</reference>
<accession>A0A2H0WP35</accession>
<organism evidence="1 2">
    <name type="scientific">Candidatus Shapirobacteria bacterium CG09_land_8_20_14_0_10_39_12</name>
    <dbReference type="NCBI Taxonomy" id="1974885"/>
    <lineage>
        <taxon>Bacteria</taxon>
        <taxon>Candidatus Shapironibacteriota</taxon>
    </lineage>
</organism>
<dbReference type="AlphaFoldDB" id="A0A2H0WP35"/>
<protein>
    <submittedName>
        <fullName evidence="1">Uncharacterized protein</fullName>
    </submittedName>
</protein>
<sequence length="189" mass="21998">MANIELTKSQKERIKRLLFRNLQKARVMAAEVNRKEKKKRIRKISEKAKLFIEKIELNSHVLKLILSALYLGEGTKREGAVELGSSNPKIAKAFVCLLRGLYKLDESRFKNTIFGRYDQKPKDLENYWSKLLKIPVSQFYKTCLDKRTKGNKSYKTYKGVCLVRYTDVAIQRKIILIGESLLEKLIKIS</sequence>
<dbReference type="EMBL" id="PEZI01000063">
    <property type="protein sequence ID" value="PIS14375.1"/>
    <property type="molecule type" value="Genomic_DNA"/>
</dbReference>
<evidence type="ECO:0000313" key="2">
    <source>
        <dbReference type="Proteomes" id="UP000230775"/>
    </source>
</evidence>